<dbReference type="AlphaFoldDB" id="A0A919MY68"/>
<gene>
    <name evidence="1" type="ORF">Ani05nite_77040</name>
</gene>
<dbReference type="EMBL" id="BOMQ01000096">
    <property type="protein sequence ID" value="GIE54170.1"/>
    <property type="molecule type" value="Genomic_DNA"/>
</dbReference>
<comment type="caution">
    <text evidence="1">The sequence shown here is derived from an EMBL/GenBank/DDBJ whole genome shotgun (WGS) entry which is preliminary data.</text>
</comment>
<evidence type="ECO:0000313" key="1">
    <source>
        <dbReference type="EMBL" id="GIE54170.1"/>
    </source>
</evidence>
<organism evidence="1 2">
    <name type="scientific">Actinoplanes nipponensis</name>
    <dbReference type="NCBI Taxonomy" id="135950"/>
    <lineage>
        <taxon>Bacteria</taxon>
        <taxon>Bacillati</taxon>
        <taxon>Actinomycetota</taxon>
        <taxon>Actinomycetes</taxon>
        <taxon>Micromonosporales</taxon>
        <taxon>Micromonosporaceae</taxon>
        <taxon>Actinoplanes</taxon>
    </lineage>
</organism>
<name>A0A919MY68_9ACTN</name>
<keyword evidence="2" id="KW-1185">Reference proteome</keyword>
<evidence type="ECO:0000313" key="2">
    <source>
        <dbReference type="Proteomes" id="UP000647172"/>
    </source>
</evidence>
<dbReference type="Proteomes" id="UP000647172">
    <property type="component" value="Unassembled WGS sequence"/>
</dbReference>
<protein>
    <submittedName>
        <fullName evidence="1">Uncharacterized protein</fullName>
    </submittedName>
</protein>
<accession>A0A919MY68</accession>
<reference evidence="1" key="1">
    <citation type="submission" date="2021-01" db="EMBL/GenBank/DDBJ databases">
        <title>Whole genome shotgun sequence of Actinoplanes nipponensis NBRC 14063.</title>
        <authorList>
            <person name="Komaki H."/>
            <person name="Tamura T."/>
        </authorList>
    </citation>
    <scope>NUCLEOTIDE SEQUENCE</scope>
    <source>
        <strain evidence="1">NBRC 14063</strain>
    </source>
</reference>
<dbReference type="RefSeq" id="WP_203776731.1">
    <property type="nucleotide sequence ID" value="NZ_BAAAYJ010000011.1"/>
</dbReference>
<proteinExistence type="predicted"/>
<sequence length="89" mass="9458">MSPTTGPAGDLFESLARTADAIADTAERSARVHDAAVGRLPGAAEHARRERRLAAAERAAAEAFRRHEIPSRAVTQAIRDCGHQAVDDS</sequence>